<feature type="compositionally biased region" description="Polar residues" evidence="1">
    <location>
        <begin position="426"/>
        <end position="445"/>
    </location>
</feature>
<feature type="region of interest" description="Disordered" evidence="1">
    <location>
        <begin position="961"/>
        <end position="1005"/>
    </location>
</feature>
<dbReference type="EMBL" id="KB933350">
    <property type="protein sequence ID" value="EON96289.1"/>
    <property type="molecule type" value="Genomic_DNA"/>
</dbReference>
<feature type="compositionally biased region" description="Basic and acidic residues" evidence="1">
    <location>
        <begin position="328"/>
        <end position="346"/>
    </location>
</feature>
<dbReference type="eggNOG" id="ENOG502SAW3">
    <property type="taxonomic scope" value="Eukaryota"/>
</dbReference>
<proteinExistence type="predicted"/>
<dbReference type="KEGG" id="tmn:UCRPA7_8184"/>
<feature type="compositionally biased region" description="Acidic residues" evidence="1">
    <location>
        <begin position="172"/>
        <end position="185"/>
    </location>
</feature>
<feature type="compositionally biased region" description="Polar residues" evidence="1">
    <location>
        <begin position="62"/>
        <end position="77"/>
    </location>
</feature>
<feature type="compositionally biased region" description="Basic and acidic residues" evidence="1">
    <location>
        <begin position="996"/>
        <end position="1005"/>
    </location>
</feature>
<feature type="compositionally biased region" description="Polar residues" evidence="1">
    <location>
        <begin position="387"/>
        <end position="403"/>
    </location>
</feature>
<feature type="compositionally biased region" description="Basic and acidic residues" evidence="1">
    <location>
        <begin position="713"/>
        <end position="727"/>
    </location>
</feature>
<name>R8BAE5_PHAM7</name>
<keyword evidence="3" id="KW-1185">Reference proteome</keyword>
<feature type="compositionally biased region" description="Basic and acidic residues" evidence="1">
    <location>
        <begin position="203"/>
        <end position="218"/>
    </location>
</feature>
<dbReference type="OrthoDB" id="5369448at2759"/>
<feature type="region of interest" description="Disordered" evidence="1">
    <location>
        <begin position="233"/>
        <end position="445"/>
    </location>
</feature>
<evidence type="ECO:0000313" key="3">
    <source>
        <dbReference type="Proteomes" id="UP000014074"/>
    </source>
</evidence>
<feature type="compositionally biased region" description="Basic and acidic residues" evidence="1">
    <location>
        <begin position="85"/>
        <end position="101"/>
    </location>
</feature>
<feature type="compositionally biased region" description="Pro residues" evidence="1">
    <location>
        <begin position="751"/>
        <end position="760"/>
    </location>
</feature>
<dbReference type="Proteomes" id="UP000014074">
    <property type="component" value="Unassembled WGS sequence"/>
</dbReference>
<sequence length="1005" mass="111529">MPRRPPEEDFKIYVDESCLSAPMDETNIPKVAEGDILSESLETIAEPEEQLQTVPDKEEQESLSITEDATPNDNTAVQVEDDSEKEGLLEQTVQEHADGHGECYSGSILDDEDGQQHEVEESSGTDVAEEHHSESEPILIENVEDASEVVGSSEPVDDEPIISEDLHLESHPDEEEEDSVDEDNEDTPRPTQLMDDGEDDDGSSSRRESDISDRRHSLRTEALIQAAARAVVARIEKQDDRRKSTNEEEDGDHSILSSSSNAEHGIEGTEMSYDDRSSQGRLSDAHSLPGTTIHNSDGEAADSSSQHDGDDDVFSDRSPRSSLGSSDGQHDDHTEKMSDTHTDMDYRSNYGRSPRVSGISGISDLSRYDKEEFVPTTRGTPRPAFRTPSSVRKIQMSSPTPSVFGSPRSSRRQAALEGSGLPTVSRLGSPSVSAQYSPKGRSTPTRFKVRKEAPLVLLHVTLLPLRWPWADVLNGLDAITDNGKQSLRQFEPSDQLKSLRGAWRQLQDRVGDTVLERGILLPHPQNDYEVLEERLLEALELPLRRRARILECGHYLGPSNEMTLGEDEDDSEDEYASQTGRADKRHWCKTCRSDIRYDELGEGKIFRIKVYASNGLMKAGAWEACWKEMERVDVEVEPIMEPGIQNELESLGTIQHEENLHRRREKEEHIDEQDHAYLDHDHRSHIQASSPPDIHASPIDPPATTTTVDMEDLERRRRDEERLREIYGHSPSGHHPQEHPSATAPRHPDSYIPPPTPPSPSEQAFERRESKRKTYQAASLPELLLEAGKVIMHDRKNVVIALLSVFILMLAVRTAPPEPQRGTAAGISESDAEILRSIYLQQQQQDRETTVQAVLGTQVQTQIAATIESPISVVPIMASVESIISSSAVASEPCVPSDTPASSSPEKVQTIKQKKVVRVYETVTETVKVTATEAAAPEETVETEPEEEEFETIVETVKVTATQSPVAEATPETVEGVPSMSDLENAQVDTQAVEPDLSKESLDVE</sequence>
<feature type="compositionally biased region" description="Basic and acidic residues" evidence="1">
    <location>
        <begin position="234"/>
        <end position="246"/>
    </location>
</feature>
<dbReference type="GeneID" id="19329013"/>
<gene>
    <name evidence="2" type="ORF">UCRPA7_8184</name>
</gene>
<protein>
    <submittedName>
        <fullName evidence="2">Putative pathway-specific nitrogen regulator protein</fullName>
    </submittedName>
</protein>
<organism evidence="2 3">
    <name type="scientific">Phaeoacremonium minimum (strain UCR-PA7)</name>
    <name type="common">Esca disease fungus</name>
    <name type="synonym">Togninia minima</name>
    <dbReference type="NCBI Taxonomy" id="1286976"/>
    <lineage>
        <taxon>Eukaryota</taxon>
        <taxon>Fungi</taxon>
        <taxon>Dikarya</taxon>
        <taxon>Ascomycota</taxon>
        <taxon>Pezizomycotina</taxon>
        <taxon>Sordariomycetes</taxon>
        <taxon>Sordariomycetidae</taxon>
        <taxon>Togniniales</taxon>
        <taxon>Togniniaceae</taxon>
        <taxon>Phaeoacremonium</taxon>
    </lineage>
</organism>
<dbReference type="RefSeq" id="XP_007918894.1">
    <property type="nucleotide sequence ID" value="XM_007920703.1"/>
</dbReference>
<feature type="region of interest" description="Disordered" evidence="1">
    <location>
        <begin position="685"/>
        <end position="773"/>
    </location>
</feature>
<dbReference type="AlphaFoldDB" id="R8BAE5"/>
<dbReference type="HOGENOM" id="CLU_006185_1_0_1"/>
<feature type="region of interest" description="Disordered" evidence="1">
    <location>
        <begin position="46"/>
        <end position="218"/>
    </location>
</feature>
<accession>R8BAE5</accession>
<evidence type="ECO:0000313" key="2">
    <source>
        <dbReference type="EMBL" id="EON96289.1"/>
    </source>
</evidence>
<evidence type="ECO:0000256" key="1">
    <source>
        <dbReference type="SAM" id="MobiDB-lite"/>
    </source>
</evidence>
<reference evidence="3" key="1">
    <citation type="journal article" date="2013" name="Genome Announc.">
        <title>Draft genome sequence of the ascomycete Phaeoacremonium aleophilum strain UCR-PA7, a causal agent of the esca disease complex in grapevines.</title>
        <authorList>
            <person name="Blanco-Ulate B."/>
            <person name="Rolshausen P."/>
            <person name="Cantu D."/>
        </authorList>
    </citation>
    <scope>NUCLEOTIDE SEQUENCE [LARGE SCALE GENOMIC DNA]</scope>
    <source>
        <strain evidence="3">UCR-PA7</strain>
    </source>
</reference>